<reference evidence="1 2" key="1">
    <citation type="journal article" date="2016" name="Nat. Commun.">
        <title>Thousands of microbial genomes shed light on interconnected biogeochemical processes in an aquifer system.</title>
        <authorList>
            <person name="Anantharaman K."/>
            <person name="Brown C.T."/>
            <person name="Hug L.A."/>
            <person name="Sharon I."/>
            <person name="Castelle C.J."/>
            <person name="Probst A.J."/>
            <person name="Thomas B.C."/>
            <person name="Singh A."/>
            <person name="Wilkins M.J."/>
            <person name="Karaoz U."/>
            <person name="Brodie E.L."/>
            <person name="Williams K.H."/>
            <person name="Hubbard S.S."/>
            <person name="Banfield J.F."/>
        </authorList>
    </citation>
    <scope>NUCLEOTIDE SEQUENCE [LARGE SCALE GENOMIC DNA]</scope>
</reference>
<dbReference type="Gene3D" id="1.20.272.10">
    <property type="match status" value="1"/>
</dbReference>
<accession>A0A1G2MLF6</accession>
<evidence type="ECO:0000313" key="2">
    <source>
        <dbReference type="Proteomes" id="UP000178413"/>
    </source>
</evidence>
<dbReference type="EMBL" id="MHRM01000001">
    <property type="protein sequence ID" value="OHA24683.1"/>
    <property type="molecule type" value="Genomic_DNA"/>
</dbReference>
<sequence length="254" mass="27979">MLFVFHGTDVAKAGDKARSLIGSLRAKKPDAPFIHIGADDWSVATLQEYVGGQGLFSAKSIIFLDRVMEDDQSKESLLGLLPAIKGSENIFIVLEGKLDAESKRIFGKYADKSASFQNGTTTKDNSPKKVFALADALGERLAIRAWTIYRELVDGGAPSESLIGTLFWQVKCMSLANISKIADQAGLNSFVFSKSKRYLKNYSSLEIDRLMTDIIVLYHDGHLGIADMEIGLEKILLELSDKKDQKIDLENIVS</sequence>
<organism evidence="1 2">
    <name type="scientific">Candidatus Taylorbacteria bacterium RIFCSPHIGHO2_02_FULL_44_12</name>
    <dbReference type="NCBI Taxonomy" id="1802308"/>
    <lineage>
        <taxon>Bacteria</taxon>
        <taxon>Candidatus Tayloriibacteriota</taxon>
    </lineage>
</organism>
<evidence type="ECO:0008006" key="3">
    <source>
        <dbReference type="Google" id="ProtNLM"/>
    </source>
</evidence>
<protein>
    <recommendedName>
        <fullName evidence="3">DNA polymerase III delta N-terminal domain-containing protein</fullName>
    </recommendedName>
</protein>
<proteinExistence type="predicted"/>
<dbReference type="Proteomes" id="UP000178413">
    <property type="component" value="Unassembled WGS sequence"/>
</dbReference>
<evidence type="ECO:0000313" key="1">
    <source>
        <dbReference type="EMBL" id="OHA24683.1"/>
    </source>
</evidence>
<name>A0A1G2MLF6_9BACT</name>
<gene>
    <name evidence="1" type="ORF">A3D50_00605</name>
</gene>
<comment type="caution">
    <text evidence="1">The sequence shown here is derived from an EMBL/GenBank/DDBJ whole genome shotgun (WGS) entry which is preliminary data.</text>
</comment>
<dbReference type="AlphaFoldDB" id="A0A1G2MLF6"/>
<dbReference type="STRING" id="1802308.A3D50_00605"/>